<name>A0ABM7L8H6_9PSED</name>
<organism evidence="1 2">
    <name type="scientific">Pseudomonas solani</name>
    <dbReference type="NCBI Taxonomy" id="2731552"/>
    <lineage>
        <taxon>Bacteria</taxon>
        <taxon>Pseudomonadati</taxon>
        <taxon>Pseudomonadota</taxon>
        <taxon>Gammaproteobacteria</taxon>
        <taxon>Pseudomonadales</taxon>
        <taxon>Pseudomonadaceae</taxon>
        <taxon>Pseudomonas</taxon>
    </lineage>
</organism>
<dbReference type="Proteomes" id="UP001064896">
    <property type="component" value="Chromosome"/>
</dbReference>
<evidence type="ECO:0000313" key="2">
    <source>
        <dbReference type="Proteomes" id="UP001064896"/>
    </source>
</evidence>
<reference evidence="1" key="1">
    <citation type="submission" date="2020-05" db="EMBL/GenBank/DDBJ databases">
        <title>Complete genome sequence of Pseudomonas sp. Sm006.</title>
        <authorList>
            <person name="Takeuchi K."/>
            <person name="Someya N."/>
        </authorList>
    </citation>
    <scope>NUCLEOTIDE SEQUENCE</scope>
    <source>
        <strain evidence="1">Sm006</strain>
    </source>
</reference>
<accession>A0ABM7L8H6</accession>
<sequence>MNRRHARLALAGKVLLAALAVVLILLAEHQLRQSLRSHEQQPPLPARLDIAPTPAAFHANGMLHDGSLQSVAQQRWNDQPQQPRWVF</sequence>
<keyword evidence="2" id="KW-1185">Reference proteome</keyword>
<proteinExistence type="predicted"/>
<evidence type="ECO:0000313" key="1">
    <source>
        <dbReference type="EMBL" id="BCD85715.1"/>
    </source>
</evidence>
<dbReference type="EMBL" id="AP023081">
    <property type="protein sequence ID" value="BCD85715.1"/>
    <property type="molecule type" value="Genomic_DNA"/>
</dbReference>
<dbReference type="RefSeq" id="WP_021218840.1">
    <property type="nucleotide sequence ID" value="NZ_AP023081.1"/>
</dbReference>
<protein>
    <submittedName>
        <fullName evidence="1">Uncharacterized protein</fullName>
    </submittedName>
</protein>
<gene>
    <name evidence="1" type="ORF">PSm6_21220</name>
</gene>